<keyword evidence="1" id="KW-0812">Transmembrane</keyword>
<accession>S5ZKL3</accession>
<dbReference type="PANTHER" id="PTHR42736:SF1">
    <property type="entry name" value="PROTEIN-GLUTAMINE GAMMA-GLUTAMYLTRANSFERASE"/>
    <property type="match status" value="1"/>
</dbReference>
<keyword evidence="4" id="KW-1185">Reference proteome</keyword>
<dbReference type="STRING" id="1291379.TPE_0591"/>
<evidence type="ECO:0000313" key="3">
    <source>
        <dbReference type="EMBL" id="AGT43087.1"/>
    </source>
</evidence>
<dbReference type="KEGG" id="tped:TPE_0591"/>
<dbReference type="EMBL" id="CP004120">
    <property type="protein sequence ID" value="AGT43087.1"/>
    <property type="molecule type" value="Genomic_DNA"/>
</dbReference>
<feature type="domain" description="Transglutaminase-like" evidence="2">
    <location>
        <begin position="434"/>
        <end position="505"/>
    </location>
</feature>
<dbReference type="InterPro" id="IPR038765">
    <property type="entry name" value="Papain-like_cys_pep_sf"/>
</dbReference>
<sequence length="655" mass="76171">MLTRFKVIFLFRSFSVLLLSVIPSLFLFEILPPLILPVWSFIIFFLCFKAEEKKIKLSSAIFLIFFTGIIFWFIIFFICKIISLEIFDILYLRLGIIIPFLFLQTLFVSTTTVLFLKKEKYRSFEPVLFFILFSSLFWTQENYSLSVFDRYIYAVIFSIVFLLSELTRLFLSFKFGKRQIKFFLFLLPALVFILFFIVKKYNENSVANHGGLLQPTLFQFDFSDYLTLQGEIKMSGDLVLVAHFNGEFSHNMLRRLYLSGWDKSKGFYEKTAPDEKPQITVLPKTKKNLPHKKFLLREAAEQEYFFVNLSPSSFIAMDYPTSVIPYTIWDSKKFNGGYKVISEAVYSFAGDIYGEVPPLGNDEEGLSPNDLKFYTQIDEETFSLVNPKAKELTQDIPGYLDKILAIKNYFTDGDFRYSLKPGKAPDGNQLKYFLNETKKGYCTYYAFSFALMLRSLGIPSRVAVGFFVQPESEILNYYPVRANMAHAWTEVFFSEIGWLSFDATTQQLASGENLNFSFNPGGDEFNFLLSEILENRNEIQYVEAEEKETEQTVSDYIKKFLKKHISFLWITIILIVLFLFLLYKIFPYAVLKFSKNNRRRVLTAGMIFNKKKKKNANFKAIEKMNALVKKAKFAPLCSEQDVNDAVLILKNSKSE</sequence>
<dbReference type="InterPro" id="IPR002931">
    <property type="entry name" value="Transglutaminase-like"/>
</dbReference>
<dbReference type="SMART" id="SM00460">
    <property type="entry name" value="TGc"/>
    <property type="match status" value="1"/>
</dbReference>
<evidence type="ECO:0000259" key="2">
    <source>
        <dbReference type="SMART" id="SM00460"/>
    </source>
</evidence>
<feature type="transmembrane region" description="Helical" evidence="1">
    <location>
        <begin position="182"/>
        <end position="198"/>
    </location>
</feature>
<feature type="transmembrane region" description="Helical" evidence="1">
    <location>
        <begin position="567"/>
        <end position="591"/>
    </location>
</feature>
<evidence type="ECO:0000313" key="4">
    <source>
        <dbReference type="Proteomes" id="UP000015620"/>
    </source>
</evidence>
<dbReference type="SUPFAM" id="SSF54001">
    <property type="entry name" value="Cysteine proteinases"/>
    <property type="match status" value="1"/>
</dbReference>
<feature type="transmembrane region" description="Helical" evidence="1">
    <location>
        <begin position="60"/>
        <end position="84"/>
    </location>
</feature>
<dbReference type="AlphaFoldDB" id="S5ZKL3"/>
<keyword evidence="1" id="KW-1133">Transmembrane helix</keyword>
<reference evidence="3 4" key="1">
    <citation type="journal article" date="2013" name="PLoS ONE">
        <title>Genome-Wide Relatedness of Treponema pedis, from Gingiva and Necrotic Skin Lesions of Pigs, with the Human Oral Pathogen Treponema denticola.</title>
        <authorList>
            <person name="Svartstrom O."/>
            <person name="Mushtaq M."/>
            <person name="Pringle M."/>
            <person name="Segerman B."/>
        </authorList>
    </citation>
    <scope>NUCLEOTIDE SEQUENCE [LARGE SCALE GENOMIC DNA]</scope>
    <source>
        <strain evidence="3">T A4</strain>
    </source>
</reference>
<dbReference type="Gene3D" id="3.10.620.30">
    <property type="match status" value="1"/>
</dbReference>
<evidence type="ECO:0000256" key="1">
    <source>
        <dbReference type="SAM" id="Phobius"/>
    </source>
</evidence>
<feature type="transmembrane region" description="Helical" evidence="1">
    <location>
        <begin position="90"/>
        <end position="116"/>
    </location>
</feature>
<dbReference type="RefSeq" id="WP_020964387.1">
    <property type="nucleotide sequence ID" value="NC_022097.1"/>
</dbReference>
<feature type="transmembrane region" description="Helical" evidence="1">
    <location>
        <begin position="30"/>
        <end position="48"/>
    </location>
</feature>
<dbReference type="HOGENOM" id="CLU_418520_0_0_12"/>
<feature type="transmembrane region" description="Helical" evidence="1">
    <location>
        <begin position="151"/>
        <end position="170"/>
    </location>
</feature>
<dbReference type="Pfam" id="PF01841">
    <property type="entry name" value="Transglut_core"/>
    <property type="match status" value="1"/>
</dbReference>
<feature type="transmembrane region" description="Helical" evidence="1">
    <location>
        <begin position="7"/>
        <end position="24"/>
    </location>
</feature>
<name>S5ZKL3_9SPIR</name>
<dbReference type="InterPro" id="IPR052901">
    <property type="entry name" value="Bact_TGase-like"/>
</dbReference>
<feature type="transmembrane region" description="Helical" evidence="1">
    <location>
        <begin position="123"/>
        <end position="139"/>
    </location>
</feature>
<proteinExistence type="predicted"/>
<dbReference type="Proteomes" id="UP000015620">
    <property type="component" value="Chromosome"/>
</dbReference>
<organism evidence="3 4">
    <name type="scientific">Treponema pedis str. T A4</name>
    <dbReference type="NCBI Taxonomy" id="1291379"/>
    <lineage>
        <taxon>Bacteria</taxon>
        <taxon>Pseudomonadati</taxon>
        <taxon>Spirochaetota</taxon>
        <taxon>Spirochaetia</taxon>
        <taxon>Spirochaetales</taxon>
        <taxon>Treponemataceae</taxon>
        <taxon>Treponema</taxon>
    </lineage>
</organism>
<dbReference type="PATRIC" id="fig|1291379.3.peg.594"/>
<gene>
    <name evidence="3" type="ORF">TPE_0591</name>
</gene>
<keyword evidence="1" id="KW-0472">Membrane</keyword>
<dbReference type="PANTHER" id="PTHR42736">
    <property type="entry name" value="PROTEIN-GLUTAMINE GAMMA-GLUTAMYLTRANSFERASE"/>
    <property type="match status" value="1"/>
</dbReference>
<dbReference type="GeneID" id="301091320"/>
<protein>
    <submittedName>
        <fullName evidence="3">Transglutaminase</fullName>
    </submittedName>
</protein>